<evidence type="ECO:0000256" key="11">
    <source>
        <dbReference type="RuleBase" id="RU004136"/>
    </source>
</evidence>
<evidence type="ECO:0000259" key="14">
    <source>
        <dbReference type="Pfam" id="PF08245"/>
    </source>
</evidence>
<dbReference type="GO" id="GO:0005737">
    <property type="term" value="C:cytoplasm"/>
    <property type="evidence" value="ECO:0007669"/>
    <property type="project" value="UniProtKB-SubCell"/>
</dbReference>
<evidence type="ECO:0000256" key="10">
    <source>
        <dbReference type="HAMAP-Rule" id="MF_02019"/>
    </source>
</evidence>
<evidence type="ECO:0000256" key="3">
    <source>
        <dbReference type="ARBA" id="ARBA00022618"/>
    </source>
</evidence>
<feature type="domain" description="Mur ligase central" evidence="14">
    <location>
        <begin position="134"/>
        <end position="314"/>
    </location>
</feature>
<accession>A0A1T4LCT4</accession>
<keyword evidence="6 10" id="KW-0133">Cell shape</keyword>
<protein>
    <recommendedName>
        <fullName evidence="10 11">UDP-N-acetylmuramoyl-tripeptide--D-alanyl-D-alanine ligase</fullName>
        <ecNumber evidence="10 11">6.3.2.10</ecNumber>
    </recommendedName>
    <alternativeName>
        <fullName evidence="10">D-alanyl-D-alanine-adding enzyme</fullName>
    </alternativeName>
</protein>
<comment type="subcellular location">
    <subcellularLocation>
        <location evidence="10 11">Cytoplasm</location>
    </subcellularLocation>
</comment>
<keyword evidence="4 10" id="KW-0547">Nucleotide-binding</keyword>
<evidence type="ECO:0000256" key="2">
    <source>
        <dbReference type="ARBA" id="ARBA00022598"/>
    </source>
</evidence>
<keyword evidence="3 10" id="KW-0132">Cell division</keyword>
<comment type="pathway">
    <text evidence="10 11">Cell wall biogenesis; peptidoglycan biosynthesis.</text>
</comment>
<comment type="function">
    <text evidence="10 11">Involved in cell wall formation. Catalyzes the final step in the synthesis of UDP-N-acetylmuramoyl-pentapeptide, the precursor of murein.</text>
</comment>
<dbReference type="InterPro" id="IPR035911">
    <property type="entry name" value="MurE/MurF_N"/>
</dbReference>
<name>A0A1T4LCT4_9SPIR</name>
<dbReference type="STRING" id="225004.SAMN02745152_00471"/>
<comment type="similarity">
    <text evidence="10">Belongs to the MurCDEF family. MurF subfamily.</text>
</comment>
<feature type="binding site" evidence="10">
    <location>
        <begin position="136"/>
        <end position="142"/>
    </location>
    <ligand>
        <name>ATP</name>
        <dbReference type="ChEBI" id="CHEBI:30616"/>
    </ligand>
</feature>
<keyword evidence="16" id="KW-1185">Reference proteome</keyword>
<evidence type="ECO:0000256" key="7">
    <source>
        <dbReference type="ARBA" id="ARBA00022984"/>
    </source>
</evidence>
<dbReference type="Pfam" id="PF01225">
    <property type="entry name" value="Mur_ligase"/>
    <property type="match status" value="1"/>
</dbReference>
<dbReference type="SUPFAM" id="SSF53623">
    <property type="entry name" value="MurD-like peptide ligases, catalytic domain"/>
    <property type="match status" value="1"/>
</dbReference>
<dbReference type="Gene3D" id="3.40.1390.10">
    <property type="entry name" value="MurE/MurF, N-terminal domain"/>
    <property type="match status" value="1"/>
</dbReference>
<dbReference type="SUPFAM" id="SSF53244">
    <property type="entry name" value="MurD-like peptide ligases, peptide-binding domain"/>
    <property type="match status" value="1"/>
</dbReference>
<dbReference type="GO" id="GO:0047480">
    <property type="term" value="F:UDP-N-acetylmuramoyl-tripeptide-D-alanyl-D-alanine ligase activity"/>
    <property type="evidence" value="ECO:0007669"/>
    <property type="project" value="UniProtKB-UniRule"/>
</dbReference>
<dbReference type="GO" id="GO:0005524">
    <property type="term" value="F:ATP binding"/>
    <property type="evidence" value="ECO:0007669"/>
    <property type="project" value="UniProtKB-UniRule"/>
</dbReference>
<dbReference type="AlphaFoldDB" id="A0A1T4LCT4"/>
<reference evidence="15 16" key="1">
    <citation type="submission" date="2017-02" db="EMBL/GenBank/DDBJ databases">
        <authorList>
            <person name="Peterson S.W."/>
        </authorList>
    </citation>
    <scope>NUCLEOTIDE SEQUENCE [LARGE SCALE GENOMIC DNA]</scope>
    <source>
        <strain evidence="15 16">ATCC BAA-909</strain>
    </source>
</reference>
<dbReference type="InterPro" id="IPR000713">
    <property type="entry name" value="Mur_ligase_N"/>
</dbReference>
<evidence type="ECO:0000256" key="8">
    <source>
        <dbReference type="ARBA" id="ARBA00023306"/>
    </source>
</evidence>
<sequence length="489" mass="53195">MKNLAAENTNTSLLTLNELLEAVCGSVVGNFDSSLFSFKSVVTDSRRVVPGSLFVPLIGEFQDGHKYIPQALEKGASVVFVARCAFEKSSEEFKKLAENNPKTAFILVENTLYALQKAAGRYVEKFPDLIRVSVTGSSGKTTTKEIAASVLSEKYNVVCNKGNLNSETGLPLSCFEIRSENQVALLEMGMNREGEIGELAETFKPQFCAITNIGTAHIGKLGSRQKIAEEKKKIFNFLKEDGTAVIPESDDFSDFLAKGVKGKIVFYGKNVKNNGIEFLSDDGIDGTSFKLDGETVHLAIPGSYNYLNALAAVELGRALGLSSRQIKNGIEKVKPLNGRSRILKGKYKILEDCYNANPDSMEKALEFAGSIKFSGKKIFVLGSMLELGQESCEAHKKAGLEAVEGGADMIVFVGKDMLSGFECAKNCGQRAENLRLEYFEHSDEDSIRKIAEIIKKFAVEGDFILLKASHGIALERLVPLLNGGGTENA</sequence>
<evidence type="ECO:0000313" key="16">
    <source>
        <dbReference type="Proteomes" id="UP000190395"/>
    </source>
</evidence>
<keyword evidence="1 10" id="KW-0963">Cytoplasm</keyword>
<proteinExistence type="inferred from homology"/>
<dbReference type="InterPro" id="IPR051046">
    <property type="entry name" value="MurCDEF_CellWall_CoF430Synth"/>
</dbReference>
<feature type="domain" description="Mur ligase C-terminal" evidence="13">
    <location>
        <begin position="339"/>
        <end position="469"/>
    </location>
</feature>
<dbReference type="NCBIfam" id="TIGR01143">
    <property type="entry name" value="murF"/>
    <property type="match status" value="1"/>
</dbReference>
<dbReference type="OrthoDB" id="9801978at2"/>
<dbReference type="InterPro" id="IPR036615">
    <property type="entry name" value="Mur_ligase_C_dom_sf"/>
</dbReference>
<evidence type="ECO:0000256" key="1">
    <source>
        <dbReference type="ARBA" id="ARBA00022490"/>
    </source>
</evidence>
<feature type="domain" description="Mur ligase N-terminal catalytic" evidence="12">
    <location>
        <begin position="39"/>
        <end position="118"/>
    </location>
</feature>
<evidence type="ECO:0000256" key="6">
    <source>
        <dbReference type="ARBA" id="ARBA00022960"/>
    </source>
</evidence>
<keyword evidence="5 10" id="KW-0067">ATP-binding</keyword>
<dbReference type="GO" id="GO:0008360">
    <property type="term" value="P:regulation of cell shape"/>
    <property type="evidence" value="ECO:0007669"/>
    <property type="project" value="UniProtKB-KW"/>
</dbReference>
<dbReference type="Pfam" id="PF02875">
    <property type="entry name" value="Mur_ligase_C"/>
    <property type="match status" value="1"/>
</dbReference>
<dbReference type="InterPro" id="IPR036565">
    <property type="entry name" value="Mur-like_cat_sf"/>
</dbReference>
<dbReference type="Pfam" id="PF08245">
    <property type="entry name" value="Mur_ligase_M"/>
    <property type="match status" value="1"/>
</dbReference>
<gene>
    <name evidence="10" type="primary">murF</name>
    <name evidence="15" type="ORF">SAMN02745152_00471</name>
</gene>
<keyword evidence="8 10" id="KW-0131">Cell cycle</keyword>
<evidence type="ECO:0000313" key="15">
    <source>
        <dbReference type="EMBL" id="SJZ52324.1"/>
    </source>
</evidence>
<evidence type="ECO:0000256" key="5">
    <source>
        <dbReference type="ARBA" id="ARBA00022840"/>
    </source>
</evidence>
<dbReference type="PANTHER" id="PTHR43024">
    <property type="entry name" value="UDP-N-ACETYLMURAMOYL-TRIPEPTIDE--D-ALANYL-D-ALANINE LIGASE"/>
    <property type="match status" value="1"/>
</dbReference>
<organism evidence="15 16">
    <name type="scientific">Treponema berlinense</name>
    <dbReference type="NCBI Taxonomy" id="225004"/>
    <lineage>
        <taxon>Bacteria</taxon>
        <taxon>Pseudomonadati</taxon>
        <taxon>Spirochaetota</taxon>
        <taxon>Spirochaetia</taxon>
        <taxon>Spirochaetales</taxon>
        <taxon>Treponemataceae</taxon>
        <taxon>Treponema</taxon>
    </lineage>
</organism>
<evidence type="ECO:0000259" key="13">
    <source>
        <dbReference type="Pfam" id="PF02875"/>
    </source>
</evidence>
<dbReference type="Gene3D" id="3.40.1190.10">
    <property type="entry name" value="Mur-like, catalytic domain"/>
    <property type="match status" value="1"/>
</dbReference>
<dbReference type="EC" id="6.3.2.10" evidence="10 11"/>
<dbReference type="GO" id="GO:0071555">
    <property type="term" value="P:cell wall organization"/>
    <property type="evidence" value="ECO:0007669"/>
    <property type="project" value="UniProtKB-KW"/>
</dbReference>
<dbReference type="GO" id="GO:0009252">
    <property type="term" value="P:peptidoglycan biosynthetic process"/>
    <property type="evidence" value="ECO:0007669"/>
    <property type="project" value="UniProtKB-UniRule"/>
</dbReference>
<evidence type="ECO:0000259" key="12">
    <source>
        <dbReference type="Pfam" id="PF01225"/>
    </source>
</evidence>
<comment type="catalytic activity">
    <reaction evidence="10 11">
        <text>D-alanyl-D-alanine + UDP-N-acetyl-alpha-D-muramoyl-L-alanyl-gamma-D-glutamyl-meso-2,6-diaminopimelate + ATP = UDP-N-acetyl-alpha-D-muramoyl-L-alanyl-gamma-D-glutamyl-meso-2,6-diaminopimeloyl-D-alanyl-D-alanine + ADP + phosphate + H(+)</text>
        <dbReference type="Rhea" id="RHEA:28374"/>
        <dbReference type="ChEBI" id="CHEBI:15378"/>
        <dbReference type="ChEBI" id="CHEBI:30616"/>
        <dbReference type="ChEBI" id="CHEBI:43474"/>
        <dbReference type="ChEBI" id="CHEBI:57822"/>
        <dbReference type="ChEBI" id="CHEBI:61386"/>
        <dbReference type="ChEBI" id="CHEBI:83905"/>
        <dbReference type="ChEBI" id="CHEBI:456216"/>
        <dbReference type="EC" id="6.3.2.10"/>
    </reaction>
</comment>
<dbReference type="GO" id="GO:0008766">
    <property type="term" value="F:UDP-N-acetylmuramoylalanyl-D-glutamyl-2,6-diaminopimelate-D-alanyl-D-alanine ligase activity"/>
    <property type="evidence" value="ECO:0007669"/>
    <property type="project" value="RHEA"/>
</dbReference>
<dbReference type="EMBL" id="FUXC01000002">
    <property type="protein sequence ID" value="SJZ52324.1"/>
    <property type="molecule type" value="Genomic_DNA"/>
</dbReference>
<keyword evidence="9 10" id="KW-0961">Cell wall biogenesis/degradation</keyword>
<dbReference type="GO" id="GO:0051301">
    <property type="term" value="P:cell division"/>
    <property type="evidence" value="ECO:0007669"/>
    <property type="project" value="UniProtKB-KW"/>
</dbReference>
<dbReference type="InterPro" id="IPR005863">
    <property type="entry name" value="UDP-N-AcMur_synth"/>
</dbReference>
<evidence type="ECO:0000256" key="4">
    <source>
        <dbReference type="ARBA" id="ARBA00022741"/>
    </source>
</evidence>
<dbReference type="PANTHER" id="PTHR43024:SF1">
    <property type="entry name" value="UDP-N-ACETYLMURAMOYL-TRIPEPTIDE--D-ALANYL-D-ALANINE LIGASE"/>
    <property type="match status" value="1"/>
</dbReference>
<dbReference type="RefSeq" id="WP_078930229.1">
    <property type="nucleotide sequence ID" value="NZ_FUXC01000002.1"/>
</dbReference>
<dbReference type="UniPathway" id="UPA00219"/>
<dbReference type="InterPro" id="IPR013221">
    <property type="entry name" value="Mur_ligase_cen"/>
</dbReference>
<dbReference type="GeneID" id="303366741"/>
<dbReference type="SUPFAM" id="SSF63418">
    <property type="entry name" value="MurE/MurF N-terminal domain"/>
    <property type="match status" value="1"/>
</dbReference>
<dbReference type="HAMAP" id="MF_02019">
    <property type="entry name" value="MurF"/>
    <property type="match status" value="1"/>
</dbReference>
<dbReference type="Proteomes" id="UP000190395">
    <property type="component" value="Unassembled WGS sequence"/>
</dbReference>
<dbReference type="Gene3D" id="3.90.190.20">
    <property type="entry name" value="Mur ligase, C-terminal domain"/>
    <property type="match status" value="1"/>
</dbReference>
<keyword evidence="7 10" id="KW-0573">Peptidoglycan synthesis</keyword>
<keyword evidence="2 10" id="KW-0436">Ligase</keyword>
<dbReference type="InterPro" id="IPR004101">
    <property type="entry name" value="Mur_ligase_C"/>
</dbReference>
<evidence type="ECO:0000256" key="9">
    <source>
        <dbReference type="ARBA" id="ARBA00023316"/>
    </source>
</evidence>